<name>L9XNW6_9EURY</name>
<comment type="caution">
    <text evidence="2">The sequence shown here is derived from an EMBL/GenBank/DDBJ whole genome shotgun (WGS) entry which is preliminary data.</text>
</comment>
<dbReference type="InterPro" id="IPR050194">
    <property type="entry name" value="Glycosyltransferase_grp1"/>
</dbReference>
<keyword evidence="3" id="KW-1185">Reference proteome</keyword>
<dbReference type="EMBL" id="AOID01000060">
    <property type="protein sequence ID" value="ELY63484.1"/>
    <property type="molecule type" value="Genomic_DNA"/>
</dbReference>
<dbReference type="InterPro" id="IPR001296">
    <property type="entry name" value="Glyco_trans_1"/>
</dbReference>
<evidence type="ECO:0000313" key="2">
    <source>
        <dbReference type="EMBL" id="ELY63484.1"/>
    </source>
</evidence>
<dbReference type="CDD" id="cd03801">
    <property type="entry name" value="GT4_PimA-like"/>
    <property type="match status" value="1"/>
</dbReference>
<accession>L9XNW6</accession>
<gene>
    <name evidence="2" type="ORF">C489_18771</name>
</gene>
<dbReference type="GO" id="GO:0016757">
    <property type="term" value="F:glycosyltransferase activity"/>
    <property type="evidence" value="ECO:0007669"/>
    <property type="project" value="InterPro"/>
</dbReference>
<protein>
    <submittedName>
        <fullName evidence="2">Glycosyl transferase group 1</fullName>
    </submittedName>
</protein>
<dbReference type="Pfam" id="PF00534">
    <property type="entry name" value="Glycos_transf_1"/>
    <property type="match status" value="1"/>
</dbReference>
<sequence>MISVNNEHVGLLSDHHPSVHAIPNGVDYEWFSVDSNRTDDFLYLGRLTARKQVSDLIQAFADVNNDYPHANLRIVGEGPKREDLERQTKSLGIEESVSFEGRVSDEEVPHHYASAKMFVLPSAWEGHPLTLLEAWAAGTPVIARAVEGVEEFVDHGETGQLVAPDSIEALSDGMRFAIENPDRTRAWGETARDLVEKEYSWEGVAERTHEVYQDVT</sequence>
<proteinExistence type="predicted"/>
<dbReference type="PANTHER" id="PTHR45947">
    <property type="entry name" value="SULFOQUINOVOSYL TRANSFERASE SQD2"/>
    <property type="match status" value="1"/>
</dbReference>
<dbReference type="STRING" id="1227496.C489_18771"/>
<evidence type="ECO:0000259" key="1">
    <source>
        <dbReference type="Pfam" id="PF00534"/>
    </source>
</evidence>
<dbReference type="PANTHER" id="PTHR45947:SF3">
    <property type="entry name" value="SULFOQUINOVOSYL TRANSFERASE SQD2"/>
    <property type="match status" value="1"/>
</dbReference>
<reference evidence="2 3" key="1">
    <citation type="journal article" date="2014" name="PLoS Genet.">
        <title>Phylogenetically driven sequencing of extremely halophilic archaea reveals strategies for static and dynamic osmo-response.</title>
        <authorList>
            <person name="Becker E.A."/>
            <person name="Seitzer P.M."/>
            <person name="Tritt A."/>
            <person name="Larsen D."/>
            <person name="Krusor M."/>
            <person name="Yao A.I."/>
            <person name="Wu D."/>
            <person name="Madern D."/>
            <person name="Eisen J.A."/>
            <person name="Darling A.E."/>
            <person name="Facciotti M.T."/>
        </authorList>
    </citation>
    <scope>NUCLEOTIDE SEQUENCE [LARGE SCALE GENOMIC DNA]</scope>
    <source>
        <strain evidence="2 3">JCM 10478</strain>
    </source>
</reference>
<feature type="domain" description="Glycosyl transferase family 1" evidence="1">
    <location>
        <begin position="39"/>
        <end position="192"/>
    </location>
</feature>
<dbReference type="SUPFAM" id="SSF53756">
    <property type="entry name" value="UDP-Glycosyltransferase/glycogen phosphorylase"/>
    <property type="match status" value="1"/>
</dbReference>
<dbReference type="AlphaFoldDB" id="L9XNW6"/>
<dbReference type="Proteomes" id="UP000011632">
    <property type="component" value="Unassembled WGS sequence"/>
</dbReference>
<evidence type="ECO:0000313" key="3">
    <source>
        <dbReference type="Proteomes" id="UP000011632"/>
    </source>
</evidence>
<keyword evidence="2" id="KW-0808">Transferase</keyword>
<organism evidence="2 3">
    <name type="scientific">Natrinema versiforme JCM 10478</name>
    <dbReference type="NCBI Taxonomy" id="1227496"/>
    <lineage>
        <taxon>Archaea</taxon>
        <taxon>Methanobacteriati</taxon>
        <taxon>Methanobacteriota</taxon>
        <taxon>Stenosarchaea group</taxon>
        <taxon>Halobacteria</taxon>
        <taxon>Halobacteriales</taxon>
        <taxon>Natrialbaceae</taxon>
        <taxon>Natrinema</taxon>
    </lineage>
</organism>
<dbReference type="Gene3D" id="3.40.50.2000">
    <property type="entry name" value="Glycogen Phosphorylase B"/>
    <property type="match status" value="2"/>
</dbReference>